<feature type="binding site" evidence="5">
    <location>
        <position position="97"/>
    </location>
    <ligand>
        <name>Mg(2+)</name>
        <dbReference type="ChEBI" id="CHEBI:18420"/>
        <label>1</label>
        <note>catalytic</note>
    </ligand>
</feature>
<dbReference type="InterPro" id="IPR020583">
    <property type="entry name" value="Inositol_monoP_metal-BS"/>
</dbReference>
<dbReference type="GO" id="GO:0008934">
    <property type="term" value="F:inositol monophosphate 1-phosphatase activity"/>
    <property type="evidence" value="ECO:0007669"/>
    <property type="project" value="TreeGrafter"/>
</dbReference>
<accession>A0A549T4L4</accession>
<keyword evidence="2 5" id="KW-0479">Metal-binding</keyword>
<evidence type="ECO:0000256" key="4">
    <source>
        <dbReference type="ARBA" id="ARBA00022842"/>
    </source>
</evidence>
<keyword evidence="4 5" id="KW-0460">Magnesium</keyword>
<evidence type="ECO:0000256" key="5">
    <source>
        <dbReference type="PIRSR" id="PIRSR600760-2"/>
    </source>
</evidence>
<dbReference type="RefSeq" id="WP_143126448.1">
    <property type="nucleotide sequence ID" value="NZ_VJMG01000049.1"/>
</dbReference>
<comment type="caution">
    <text evidence="6">The sequence shown here is derived from an EMBL/GenBank/DDBJ whole genome shotgun (WGS) entry which is preliminary data.</text>
</comment>
<keyword evidence="7" id="KW-1185">Reference proteome</keyword>
<feature type="binding site" evidence="5">
    <location>
        <position position="220"/>
    </location>
    <ligand>
        <name>Mg(2+)</name>
        <dbReference type="ChEBI" id="CHEBI:18420"/>
        <label>2</label>
    </ligand>
</feature>
<dbReference type="PANTHER" id="PTHR20854:SF4">
    <property type="entry name" value="INOSITOL-1-MONOPHOSPHATASE-RELATED"/>
    <property type="match status" value="1"/>
</dbReference>
<dbReference type="Pfam" id="PF00459">
    <property type="entry name" value="Inositol_P"/>
    <property type="match status" value="1"/>
</dbReference>
<dbReference type="Gene3D" id="3.40.190.80">
    <property type="match status" value="1"/>
</dbReference>
<dbReference type="GO" id="GO:0046872">
    <property type="term" value="F:metal ion binding"/>
    <property type="evidence" value="ECO:0007669"/>
    <property type="project" value="UniProtKB-KW"/>
</dbReference>
<proteinExistence type="inferred from homology"/>
<protein>
    <submittedName>
        <fullName evidence="6">Inositol monophosphatase</fullName>
    </submittedName>
</protein>
<evidence type="ECO:0000313" key="6">
    <source>
        <dbReference type="EMBL" id="TRL36740.1"/>
    </source>
</evidence>
<sequence length="265" mass="28162">MTDSLPHANPFEARARVAIDIARQVGRWAARHRAENDPLSLSVENKGPQDFVTAVDRRAEAEIRASLVGAFAGDGFLGEEGGTEAGSGGMWVVDPIDGTTNYIRGFRHWGVSIAYVEADAICLGVIYDATQDCVFHAIAGAGAFKEGAPIRAAATRDPTAAMAMIGHSRRTSFEDYLAISRRLHDLGVDYRRMGAAAIGLVRVAEGVADLYYERHLNSWDMLAGALIAREAGAHMAMAPVPSLLAQGGGIVACAPGLTDCFSFLT</sequence>
<reference evidence="6 7" key="1">
    <citation type="submission" date="2019-07" db="EMBL/GenBank/DDBJ databases">
        <title>Ln-dependent methylotrophs.</title>
        <authorList>
            <person name="Tani A."/>
        </authorList>
    </citation>
    <scope>NUCLEOTIDE SEQUENCE [LARGE SCALE GENOMIC DNA]</scope>
    <source>
        <strain evidence="6 7">SM12</strain>
    </source>
</reference>
<keyword evidence="3" id="KW-0378">Hydrolase</keyword>
<organism evidence="6 7">
    <name type="scientific">Rhizobium straminoryzae</name>
    <dbReference type="NCBI Taxonomy" id="1387186"/>
    <lineage>
        <taxon>Bacteria</taxon>
        <taxon>Pseudomonadati</taxon>
        <taxon>Pseudomonadota</taxon>
        <taxon>Alphaproteobacteria</taxon>
        <taxon>Hyphomicrobiales</taxon>
        <taxon>Rhizobiaceae</taxon>
        <taxon>Rhizobium/Agrobacterium group</taxon>
        <taxon>Rhizobium</taxon>
    </lineage>
</organism>
<evidence type="ECO:0000313" key="7">
    <source>
        <dbReference type="Proteomes" id="UP000316801"/>
    </source>
</evidence>
<evidence type="ECO:0000256" key="1">
    <source>
        <dbReference type="ARBA" id="ARBA00009759"/>
    </source>
</evidence>
<dbReference type="PROSITE" id="PS00629">
    <property type="entry name" value="IMP_1"/>
    <property type="match status" value="1"/>
</dbReference>
<evidence type="ECO:0000256" key="3">
    <source>
        <dbReference type="ARBA" id="ARBA00022801"/>
    </source>
</evidence>
<comment type="similarity">
    <text evidence="1">Belongs to the inositol monophosphatase superfamily.</text>
</comment>
<dbReference type="Proteomes" id="UP000316801">
    <property type="component" value="Unassembled WGS sequence"/>
</dbReference>
<dbReference type="AlphaFoldDB" id="A0A549T4L4"/>
<dbReference type="GO" id="GO:0006020">
    <property type="term" value="P:inositol metabolic process"/>
    <property type="evidence" value="ECO:0007669"/>
    <property type="project" value="TreeGrafter"/>
</dbReference>
<dbReference type="SUPFAM" id="SSF56655">
    <property type="entry name" value="Carbohydrate phosphatase"/>
    <property type="match status" value="1"/>
</dbReference>
<dbReference type="EMBL" id="VJMG01000049">
    <property type="protein sequence ID" value="TRL36740.1"/>
    <property type="molecule type" value="Genomic_DNA"/>
</dbReference>
<feature type="binding site" evidence="5">
    <location>
        <position position="96"/>
    </location>
    <ligand>
        <name>Mg(2+)</name>
        <dbReference type="ChEBI" id="CHEBI:18420"/>
        <label>1</label>
        <note>catalytic</note>
    </ligand>
</feature>
<feature type="binding site" evidence="5">
    <location>
        <position position="94"/>
    </location>
    <ligand>
        <name>Mg(2+)</name>
        <dbReference type="ChEBI" id="CHEBI:18420"/>
        <label>1</label>
        <note>catalytic</note>
    </ligand>
</feature>
<gene>
    <name evidence="6" type="ORF">FNA46_17215</name>
</gene>
<dbReference type="Gene3D" id="3.30.540.10">
    <property type="entry name" value="Fructose-1,6-Bisphosphatase, subunit A, domain 1"/>
    <property type="match status" value="1"/>
</dbReference>
<dbReference type="PANTHER" id="PTHR20854">
    <property type="entry name" value="INOSITOL MONOPHOSPHATASE"/>
    <property type="match status" value="1"/>
</dbReference>
<dbReference type="PRINTS" id="PR00377">
    <property type="entry name" value="IMPHPHTASES"/>
</dbReference>
<evidence type="ECO:0000256" key="2">
    <source>
        <dbReference type="ARBA" id="ARBA00022723"/>
    </source>
</evidence>
<feature type="binding site" evidence="5">
    <location>
        <position position="79"/>
    </location>
    <ligand>
        <name>Mg(2+)</name>
        <dbReference type="ChEBI" id="CHEBI:18420"/>
        <label>1</label>
        <note>catalytic</note>
    </ligand>
</feature>
<name>A0A549T4L4_9HYPH</name>
<dbReference type="GO" id="GO:0007165">
    <property type="term" value="P:signal transduction"/>
    <property type="evidence" value="ECO:0007669"/>
    <property type="project" value="TreeGrafter"/>
</dbReference>
<comment type="cofactor">
    <cofactor evidence="5">
        <name>Mg(2+)</name>
        <dbReference type="ChEBI" id="CHEBI:18420"/>
    </cofactor>
</comment>
<dbReference type="InterPro" id="IPR000760">
    <property type="entry name" value="Inositol_monophosphatase-like"/>
</dbReference>